<evidence type="ECO:0000256" key="4">
    <source>
        <dbReference type="ARBA" id="ARBA00022912"/>
    </source>
</evidence>
<accession>A0A4Z0RDW2</accession>
<keyword evidence="4" id="KW-0904">Protein phosphatase</keyword>
<dbReference type="Gene3D" id="3.20.20.140">
    <property type="entry name" value="Metal-dependent hydrolases"/>
    <property type="match status" value="1"/>
</dbReference>
<dbReference type="GO" id="GO:0030145">
    <property type="term" value="F:manganese ion binding"/>
    <property type="evidence" value="ECO:0007669"/>
    <property type="project" value="InterPro"/>
</dbReference>
<dbReference type="Proteomes" id="UP000298460">
    <property type="component" value="Unassembled WGS sequence"/>
</dbReference>
<evidence type="ECO:0000256" key="1">
    <source>
        <dbReference type="ARBA" id="ARBA00005750"/>
    </source>
</evidence>
<name>A0A4Z0RDW2_9FIRM</name>
<dbReference type="EC" id="3.1.3.48" evidence="2"/>
<dbReference type="InterPro" id="IPR016667">
    <property type="entry name" value="Caps_polysacc_synth_CpsB/CapC"/>
</dbReference>
<dbReference type="GO" id="GO:0004725">
    <property type="term" value="F:protein tyrosine phosphatase activity"/>
    <property type="evidence" value="ECO:0007669"/>
    <property type="project" value="UniProtKB-EC"/>
</dbReference>
<dbReference type="AlphaFoldDB" id="A0A4Z0RDW2"/>
<evidence type="ECO:0000256" key="5">
    <source>
        <dbReference type="ARBA" id="ARBA00051722"/>
    </source>
</evidence>
<comment type="catalytic activity">
    <reaction evidence="5">
        <text>O-phospho-L-tyrosyl-[protein] + H2O = L-tyrosyl-[protein] + phosphate</text>
        <dbReference type="Rhea" id="RHEA:10684"/>
        <dbReference type="Rhea" id="RHEA-COMP:10136"/>
        <dbReference type="Rhea" id="RHEA-COMP:20101"/>
        <dbReference type="ChEBI" id="CHEBI:15377"/>
        <dbReference type="ChEBI" id="CHEBI:43474"/>
        <dbReference type="ChEBI" id="CHEBI:46858"/>
        <dbReference type="ChEBI" id="CHEBI:61978"/>
        <dbReference type="EC" id="3.1.3.48"/>
    </reaction>
</comment>
<evidence type="ECO:0000256" key="3">
    <source>
        <dbReference type="ARBA" id="ARBA00022801"/>
    </source>
</evidence>
<gene>
    <name evidence="6" type="ORF">E4K67_01650</name>
</gene>
<keyword evidence="3" id="KW-0378">Hydrolase</keyword>
<dbReference type="InterPro" id="IPR016195">
    <property type="entry name" value="Pol/histidinol_Pase-like"/>
</dbReference>
<dbReference type="Pfam" id="PF19567">
    <property type="entry name" value="CpsB_CapC"/>
    <property type="match status" value="1"/>
</dbReference>
<keyword evidence="7" id="KW-1185">Reference proteome</keyword>
<comment type="caution">
    <text evidence="6">The sequence shown here is derived from an EMBL/GenBank/DDBJ whole genome shotgun (WGS) entry which is preliminary data.</text>
</comment>
<comment type="similarity">
    <text evidence="1">Belongs to the metallo-dependent hydrolases superfamily. CpsB/CapC family.</text>
</comment>
<dbReference type="PANTHER" id="PTHR39181:SF1">
    <property type="entry name" value="TYROSINE-PROTEIN PHOSPHATASE YWQE"/>
    <property type="match status" value="1"/>
</dbReference>
<dbReference type="PIRSF" id="PIRSF016557">
    <property type="entry name" value="Caps_synth_CpsB"/>
    <property type="match status" value="1"/>
</dbReference>
<dbReference type="EMBL" id="SPQQ01000001">
    <property type="protein sequence ID" value="TGE39726.1"/>
    <property type="molecule type" value="Genomic_DNA"/>
</dbReference>
<evidence type="ECO:0000313" key="7">
    <source>
        <dbReference type="Proteomes" id="UP000298460"/>
    </source>
</evidence>
<sequence length="265" mass="30151">MIDMHSHILPGLDDGAKDMAETLEMVRQLQESGFKTIFATPHVLEGRDYLHPAEILTVTEQVRQRVAEAGIKIEILPGAENYIFPDMAKWFSAGKLLTLGNTGKYLLVELPMREIPHYTDQVFFELQVKGLTPILAHPERNLGLNDEPKRLLEWAKRGILFQMNVRSLSGYYGPRPKMLAELMLSNGLIHLIGSDAHRVSRSESIYTEALQGVKEISGEGRFQDMTLWNPQTILEGKPLQGGRDYALDEPILKKKKRGFRDLFRR</sequence>
<evidence type="ECO:0000256" key="2">
    <source>
        <dbReference type="ARBA" id="ARBA00013064"/>
    </source>
</evidence>
<dbReference type="OrthoDB" id="9788539at2"/>
<dbReference type="PANTHER" id="PTHR39181">
    <property type="entry name" value="TYROSINE-PROTEIN PHOSPHATASE YWQE"/>
    <property type="match status" value="1"/>
</dbReference>
<organism evidence="6 7">
    <name type="scientific">Desulfosporosinus fructosivorans</name>
    <dbReference type="NCBI Taxonomy" id="2018669"/>
    <lineage>
        <taxon>Bacteria</taxon>
        <taxon>Bacillati</taxon>
        <taxon>Bacillota</taxon>
        <taxon>Clostridia</taxon>
        <taxon>Eubacteriales</taxon>
        <taxon>Desulfitobacteriaceae</taxon>
        <taxon>Desulfosporosinus</taxon>
    </lineage>
</organism>
<proteinExistence type="inferred from homology"/>
<dbReference type="SUPFAM" id="SSF89550">
    <property type="entry name" value="PHP domain-like"/>
    <property type="match status" value="1"/>
</dbReference>
<evidence type="ECO:0000313" key="6">
    <source>
        <dbReference type="EMBL" id="TGE39726.1"/>
    </source>
</evidence>
<protein>
    <recommendedName>
        <fullName evidence="2">protein-tyrosine-phosphatase</fullName>
        <ecNumber evidence="2">3.1.3.48</ecNumber>
    </recommendedName>
</protein>
<reference evidence="6 7" key="1">
    <citation type="submission" date="2019-03" db="EMBL/GenBank/DDBJ databases">
        <title>Draft Genome Sequence of Desulfosporosinus fructosivorans Strain 63.6F, Isolated from Marine Sediment in the Baltic Sea.</title>
        <authorList>
            <person name="Hausmann B."/>
            <person name="Vandieken V."/>
            <person name="Pjevac P."/>
            <person name="Schreck K."/>
            <person name="Herbold C.W."/>
            <person name="Loy A."/>
        </authorList>
    </citation>
    <scope>NUCLEOTIDE SEQUENCE [LARGE SCALE GENOMIC DNA]</scope>
    <source>
        <strain evidence="6 7">63.6F</strain>
    </source>
</reference>